<feature type="transmembrane region" description="Helical" evidence="1">
    <location>
        <begin position="20"/>
        <end position="38"/>
    </location>
</feature>
<evidence type="ECO:0000256" key="1">
    <source>
        <dbReference type="SAM" id="Phobius"/>
    </source>
</evidence>
<evidence type="ECO:0000313" key="2">
    <source>
        <dbReference type="EMBL" id="MDR4326294.1"/>
    </source>
</evidence>
<keyword evidence="1" id="KW-1133">Transmembrane helix</keyword>
<feature type="transmembrane region" description="Helical" evidence="1">
    <location>
        <begin position="86"/>
        <end position="103"/>
    </location>
</feature>
<comment type="caution">
    <text evidence="2">The sequence shown here is derived from an EMBL/GenBank/DDBJ whole genome shotgun (WGS) entry which is preliminary data.</text>
</comment>
<dbReference type="KEGG" id="bmyc:DJ92_3286"/>
<reference evidence="2" key="1">
    <citation type="submission" date="2019-07" db="EMBL/GenBank/DDBJ databases">
        <title>Phylogenomic Reclassification of ATCC Bacillus Strains and Various Taxa within the Genus Bacillus.</title>
        <authorList>
            <person name="Riojas M.A."/>
            <person name="Frank A.M."/>
            <person name="Fenn S.L."/>
            <person name="King S.P."/>
            <person name="Brower S.M."/>
            <person name="Hazbon M.H."/>
        </authorList>
    </citation>
    <scope>NUCLEOTIDE SEQUENCE</scope>
    <source>
        <strain evidence="2">NR-12239</strain>
    </source>
</reference>
<keyword evidence="1" id="KW-0472">Membrane</keyword>
<proteinExistence type="predicted"/>
<keyword evidence="1" id="KW-0812">Transmembrane</keyword>
<organism evidence="2 3">
    <name type="scientific">Bacillus pseudomycoides</name>
    <dbReference type="NCBI Taxonomy" id="64104"/>
    <lineage>
        <taxon>Bacteria</taxon>
        <taxon>Bacillati</taxon>
        <taxon>Bacillota</taxon>
        <taxon>Bacilli</taxon>
        <taxon>Bacillales</taxon>
        <taxon>Bacillaceae</taxon>
        <taxon>Bacillus</taxon>
        <taxon>Bacillus cereus group</taxon>
    </lineage>
</organism>
<accession>A0A2H3MI83</accession>
<evidence type="ECO:0000313" key="3">
    <source>
        <dbReference type="Proteomes" id="UP001248134"/>
    </source>
</evidence>
<dbReference type="Proteomes" id="UP001248134">
    <property type="component" value="Unassembled WGS sequence"/>
</dbReference>
<evidence type="ECO:0008006" key="4">
    <source>
        <dbReference type="Google" id="ProtNLM"/>
    </source>
</evidence>
<dbReference type="AlphaFoldDB" id="A0A2H3MI83"/>
<dbReference type="EMBL" id="VLYX01000008">
    <property type="protein sequence ID" value="MDR4326294.1"/>
    <property type="molecule type" value="Genomic_DNA"/>
</dbReference>
<feature type="transmembrane region" description="Helical" evidence="1">
    <location>
        <begin position="53"/>
        <end position="74"/>
    </location>
</feature>
<protein>
    <recommendedName>
        <fullName evidence="4">Amino acid permease</fullName>
    </recommendedName>
</protein>
<gene>
    <name evidence="2" type="ORF">FOS08_10150</name>
</gene>
<dbReference type="RefSeq" id="WP_033795886.1">
    <property type="nucleotide sequence ID" value="NZ_CM000743.1"/>
</dbReference>
<name>A0A2H3MI83_9BACI</name>
<sequence>MRIVKDERLMIQGLKHTRMAFVLQNLVILGMVFYRYVIKGVGYEGGEPVKRSYFFKLLLLPITLAIVIMGINMIVTPNASLKGTGLIGLVIFICFLVPSLYAYNYRRTIRSEEDE</sequence>
<dbReference type="GeneID" id="34214014"/>